<dbReference type="Gene3D" id="3.90.1260.10">
    <property type="entry name" value="Argininosuccinate synthetase, chain A, domain 2"/>
    <property type="match status" value="1"/>
</dbReference>
<dbReference type="InterPro" id="IPR048268">
    <property type="entry name" value="Arginosuc_syn_C"/>
</dbReference>
<accession>U5DED8</accession>
<feature type="binding site" evidence="10">
    <location>
        <begin position="10"/>
        <end position="18"/>
    </location>
    <ligand>
        <name>ATP</name>
        <dbReference type="ChEBI" id="CHEBI:30616"/>
    </ligand>
</feature>
<dbReference type="Pfam" id="PF00764">
    <property type="entry name" value="Arginosuc_synth"/>
    <property type="match status" value="1"/>
</dbReference>
<reference evidence="13 14" key="1">
    <citation type="submission" date="2013-05" db="EMBL/GenBank/DDBJ databases">
        <title>Draft genome sequence of Rubidibacter lacunae KORDI 51-2.</title>
        <authorList>
            <person name="Choi D.H."/>
            <person name="Noh J.H."/>
            <person name="Kwon K.-K."/>
            <person name="Lee J.-H."/>
            <person name="Ryu J.-Y."/>
        </authorList>
    </citation>
    <scope>NUCLEOTIDE SEQUENCE [LARGE SCALE GENOMIC DNA]</scope>
    <source>
        <strain evidence="13 14">KORDI 51-2</strain>
    </source>
</reference>
<dbReference type="PANTHER" id="PTHR11587:SF2">
    <property type="entry name" value="ARGININOSUCCINATE SYNTHASE"/>
    <property type="match status" value="1"/>
</dbReference>
<dbReference type="InterPro" id="IPR024074">
    <property type="entry name" value="AS_cat/multimer_dom_body"/>
</dbReference>
<feature type="binding site" evidence="10">
    <location>
        <position position="177"/>
    </location>
    <ligand>
        <name>L-citrulline</name>
        <dbReference type="ChEBI" id="CHEBI:57743"/>
    </ligand>
</feature>
<dbReference type="Proteomes" id="UP000016960">
    <property type="component" value="Unassembled WGS sequence"/>
</dbReference>
<dbReference type="AlphaFoldDB" id="U5DED8"/>
<dbReference type="InterPro" id="IPR018223">
    <property type="entry name" value="Arginosuc_synth_CS"/>
</dbReference>
<dbReference type="eggNOG" id="COG0137">
    <property type="taxonomic scope" value="Bacteria"/>
</dbReference>
<organism evidence="13 14">
    <name type="scientific">Rubidibacter lacunae KORDI 51-2</name>
    <dbReference type="NCBI Taxonomy" id="582515"/>
    <lineage>
        <taxon>Bacteria</taxon>
        <taxon>Bacillati</taxon>
        <taxon>Cyanobacteriota</taxon>
        <taxon>Cyanophyceae</taxon>
        <taxon>Oscillatoriophycideae</taxon>
        <taxon>Chroococcales</taxon>
        <taxon>Aphanothecaceae</taxon>
        <taxon>Rubidibacter</taxon>
    </lineage>
</organism>
<dbReference type="GO" id="GO:0006526">
    <property type="term" value="P:L-arginine biosynthetic process"/>
    <property type="evidence" value="ECO:0007669"/>
    <property type="project" value="UniProtKB-UniRule"/>
</dbReference>
<evidence type="ECO:0000256" key="9">
    <source>
        <dbReference type="ARBA" id="ARBA00022840"/>
    </source>
</evidence>
<feature type="binding site" evidence="10">
    <location>
        <position position="89"/>
    </location>
    <ligand>
        <name>L-citrulline</name>
        <dbReference type="ChEBI" id="CHEBI:57743"/>
    </ligand>
</feature>
<keyword evidence="8 10" id="KW-0547">Nucleotide-binding</keyword>
<evidence type="ECO:0000313" key="13">
    <source>
        <dbReference type="EMBL" id="ERN42878.1"/>
    </source>
</evidence>
<dbReference type="FunFam" id="1.20.5.470:FF:000002">
    <property type="entry name" value="Argininosuccinate synthase"/>
    <property type="match status" value="1"/>
</dbReference>
<proteinExistence type="inferred from homology"/>
<dbReference type="InterPro" id="IPR014729">
    <property type="entry name" value="Rossmann-like_a/b/a_fold"/>
</dbReference>
<comment type="catalytic activity">
    <reaction evidence="10">
        <text>L-citrulline + L-aspartate + ATP = 2-(N(omega)-L-arginino)succinate + AMP + diphosphate + H(+)</text>
        <dbReference type="Rhea" id="RHEA:10932"/>
        <dbReference type="ChEBI" id="CHEBI:15378"/>
        <dbReference type="ChEBI" id="CHEBI:29991"/>
        <dbReference type="ChEBI" id="CHEBI:30616"/>
        <dbReference type="ChEBI" id="CHEBI:33019"/>
        <dbReference type="ChEBI" id="CHEBI:57472"/>
        <dbReference type="ChEBI" id="CHEBI:57743"/>
        <dbReference type="ChEBI" id="CHEBI:456215"/>
        <dbReference type="EC" id="6.3.4.5"/>
    </reaction>
</comment>
<evidence type="ECO:0000259" key="12">
    <source>
        <dbReference type="Pfam" id="PF20979"/>
    </source>
</evidence>
<feature type="binding site" evidence="10">
    <location>
        <position position="121"/>
    </location>
    <ligand>
        <name>L-aspartate</name>
        <dbReference type="ChEBI" id="CHEBI:29991"/>
    </ligand>
</feature>
<feature type="binding site" evidence="10">
    <location>
        <position position="119"/>
    </location>
    <ligand>
        <name>ATP</name>
        <dbReference type="ChEBI" id="CHEBI:30616"/>
    </ligand>
</feature>
<dbReference type="Gene3D" id="1.20.5.470">
    <property type="entry name" value="Single helix bin"/>
    <property type="match status" value="1"/>
</dbReference>
<evidence type="ECO:0000313" key="14">
    <source>
        <dbReference type="Proteomes" id="UP000016960"/>
    </source>
</evidence>
<dbReference type="Gene3D" id="3.40.50.620">
    <property type="entry name" value="HUPs"/>
    <property type="match status" value="1"/>
</dbReference>
<dbReference type="SUPFAM" id="SSF52402">
    <property type="entry name" value="Adenine nucleotide alpha hydrolases-like"/>
    <property type="match status" value="1"/>
</dbReference>
<evidence type="ECO:0000256" key="6">
    <source>
        <dbReference type="ARBA" id="ARBA00022598"/>
    </source>
</evidence>
<feature type="binding site" evidence="10">
    <location>
        <position position="129"/>
    </location>
    <ligand>
        <name>L-citrulline</name>
        <dbReference type="ChEBI" id="CHEBI:57743"/>
    </ligand>
</feature>
<dbReference type="GO" id="GO:0005737">
    <property type="term" value="C:cytoplasm"/>
    <property type="evidence" value="ECO:0007669"/>
    <property type="project" value="UniProtKB-SubCell"/>
</dbReference>
<dbReference type="NCBIfam" id="TIGR00032">
    <property type="entry name" value="argG"/>
    <property type="match status" value="1"/>
</dbReference>
<feature type="domain" description="Arginosuccinate synthase C-terminal" evidence="12">
    <location>
        <begin position="176"/>
        <end position="394"/>
    </location>
</feature>
<comment type="pathway">
    <text evidence="1 10">Amino-acid biosynthesis; L-arginine biosynthesis; L-arginine from L-ornithine and carbamoyl phosphate: step 2/3.</text>
</comment>
<dbReference type="FunFam" id="3.40.50.620:FF:000019">
    <property type="entry name" value="Argininosuccinate synthase"/>
    <property type="match status" value="1"/>
</dbReference>
<evidence type="ECO:0000259" key="11">
    <source>
        <dbReference type="Pfam" id="PF00764"/>
    </source>
</evidence>
<keyword evidence="9 10" id="KW-0067">ATP-binding</keyword>
<dbReference type="PANTHER" id="PTHR11587">
    <property type="entry name" value="ARGININOSUCCINATE SYNTHASE"/>
    <property type="match status" value="1"/>
</dbReference>
<evidence type="ECO:0000256" key="5">
    <source>
        <dbReference type="ARBA" id="ARBA00022571"/>
    </source>
</evidence>
<name>U5DED8_9CHRO</name>
<keyword evidence="5 10" id="KW-0055">Arginine biosynthesis</keyword>
<feature type="binding site" evidence="10">
    <location>
        <position position="125"/>
    </location>
    <ligand>
        <name>L-citrulline</name>
        <dbReference type="ChEBI" id="CHEBI:57743"/>
    </ligand>
</feature>
<comment type="caution">
    <text evidence="10">Lacks conserved residue(s) required for the propagation of feature annotation.</text>
</comment>
<dbReference type="NCBIfam" id="NF001770">
    <property type="entry name" value="PRK00509.1"/>
    <property type="match status" value="1"/>
</dbReference>
<feature type="binding site" evidence="10">
    <location>
        <position position="262"/>
    </location>
    <ligand>
        <name>L-citrulline</name>
        <dbReference type="ChEBI" id="CHEBI:57743"/>
    </ligand>
</feature>
<dbReference type="EMBL" id="ASSJ01000005">
    <property type="protein sequence ID" value="ERN42878.1"/>
    <property type="molecule type" value="Genomic_DNA"/>
</dbReference>
<dbReference type="GO" id="GO:0000050">
    <property type="term" value="P:urea cycle"/>
    <property type="evidence" value="ECO:0007669"/>
    <property type="project" value="TreeGrafter"/>
</dbReference>
<dbReference type="InParanoid" id="U5DED8"/>
<feature type="domain" description="Arginosuccinate synthase-like N-terminal" evidence="11">
    <location>
        <begin position="6"/>
        <end position="167"/>
    </location>
</feature>
<dbReference type="PATRIC" id="fig|582515.4.peg.453"/>
<evidence type="ECO:0000256" key="8">
    <source>
        <dbReference type="ARBA" id="ARBA00022741"/>
    </source>
</evidence>
<comment type="similarity">
    <text evidence="10">Belongs to the argininosuccinate synthase family. Type 1 subfamily.</text>
</comment>
<evidence type="ECO:0000256" key="10">
    <source>
        <dbReference type="HAMAP-Rule" id="MF_00005"/>
    </source>
</evidence>
<evidence type="ECO:0000256" key="3">
    <source>
        <dbReference type="ARBA" id="ARBA00012286"/>
    </source>
</evidence>
<dbReference type="FunFam" id="3.90.1260.10:FF:000007">
    <property type="entry name" value="Argininosuccinate synthase"/>
    <property type="match status" value="1"/>
</dbReference>
<dbReference type="FunCoup" id="U5DED8">
    <property type="interactions" value="391"/>
</dbReference>
<dbReference type="HAMAP" id="MF_00005">
    <property type="entry name" value="Arg_succ_synth_type1"/>
    <property type="match status" value="1"/>
</dbReference>
<dbReference type="Pfam" id="PF20979">
    <property type="entry name" value="Arginosuc_syn_C"/>
    <property type="match status" value="1"/>
</dbReference>
<keyword evidence="14" id="KW-1185">Reference proteome</keyword>
<keyword evidence="4 10" id="KW-0963">Cytoplasm</keyword>
<evidence type="ECO:0000256" key="7">
    <source>
        <dbReference type="ARBA" id="ARBA00022605"/>
    </source>
</evidence>
<dbReference type="UniPathway" id="UPA00068">
    <property type="reaction ID" value="UER00113"/>
</dbReference>
<feature type="binding site" evidence="10">
    <location>
        <position position="126"/>
    </location>
    <ligand>
        <name>L-aspartate</name>
        <dbReference type="ChEBI" id="CHEBI:29991"/>
    </ligand>
</feature>
<dbReference type="GO" id="GO:0005524">
    <property type="term" value="F:ATP binding"/>
    <property type="evidence" value="ECO:0007669"/>
    <property type="project" value="UniProtKB-UniRule"/>
</dbReference>
<keyword evidence="7 10" id="KW-0028">Amino-acid biosynthesis</keyword>
<dbReference type="PROSITE" id="PS00564">
    <property type="entry name" value="ARGININOSUCCIN_SYN_1"/>
    <property type="match status" value="1"/>
</dbReference>
<dbReference type="InterPro" id="IPR001518">
    <property type="entry name" value="Arginosuc_synth"/>
</dbReference>
<dbReference type="STRING" id="582515.KR51_00004060"/>
<gene>
    <name evidence="10" type="primary">argG</name>
    <name evidence="13" type="ORF">KR51_00004060</name>
</gene>
<keyword evidence="6 10" id="KW-0436">Ligase</keyword>
<evidence type="ECO:0000256" key="1">
    <source>
        <dbReference type="ARBA" id="ARBA00004967"/>
    </source>
</evidence>
<dbReference type="RefSeq" id="WP_022604222.1">
    <property type="nucleotide sequence ID" value="NZ_ASSJ01000005.1"/>
</dbReference>
<dbReference type="InterPro" id="IPR048267">
    <property type="entry name" value="Arginosuc_syn_N"/>
</dbReference>
<evidence type="ECO:0000256" key="4">
    <source>
        <dbReference type="ARBA" id="ARBA00022490"/>
    </source>
</evidence>
<feature type="binding site" evidence="10">
    <location>
        <position position="38"/>
    </location>
    <ligand>
        <name>ATP</name>
        <dbReference type="ChEBI" id="CHEBI:30616"/>
    </ligand>
</feature>
<protein>
    <recommendedName>
        <fullName evidence="3 10">Argininosuccinate synthase</fullName>
        <ecNumber evidence="3 10">6.3.4.5</ecNumber>
    </recommendedName>
    <alternativeName>
        <fullName evidence="10">Citrulline--aspartate ligase</fullName>
    </alternativeName>
</protein>
<dbReference type="CDD" id="cd01999">
    <property type="entry name" value="ASS"/>
    <property type="match status" value="1"/>
</dbReference>
<feature type="binding site" evidence="10">
    <location>
        <position position="274"/>
    </location>
    <ligand>
        <name>L-citrulline</name>
        <dbReference type="ChEBI" id="CHEBI:57743"/>
    </ligand>
</feature>
<dbReference type="PROSITE" id="PS00565">
    <property type="entry name" value="ARGININOSUCCIN_SYN_2"/>
    <property type="match status" value="1"/>
</dbReference>
<dbReference type="InterPro" id="IPR023434">
    <property type="entry name" value="Arginosuc_synth_type_1_subfam"/>
</dbReference>
<dbReference type="GO" id="GO:0004055">
    <property type="term" value="F:argininosuccinate synthase activity"/>
    <property type="evidence" value="ECO:0007669"/>
    <property type="project" value="UniProtKB-UniRule"/>
</dbReference>
<comment type="caution">
    <text evidence="13">The sequence shown here is derived from an EMBL/GenBank/DDBJ whole genome shotgun (WGS) entry which is preliminary data.</text>
</comment>
<dbReference type="OrthoDB" id="9801641at2"/>
<feature type="binding site" evidence="10">
    <location>
        <position position="186"/>
    </location>
    <ligand>
        <name>L-citrulline</name>
        <dbReference type="ChEBI" id="CHEBI:57743"/>
    </ligand>
</feature>
<dbReference type="GO" id="GO:0000053">
    <property type="term" value="P:argininosuccinate metabolic process"/>
    <property type="evidence" value="ECO:0007669"/>
    <property type="project" value="TreeGrafter"/>
</dbReference>
<feature type="binding site" evidence="10">
    <location>
        <position position="125"/>
    </location>
    <ligand>
        <name>L-aspartate</name>
        <dbReference type="ChEBI" id="CHEBI:29991"/>
    </ligand>
</feature>
<dbReference type="EC" id="6.3.4.5" evidence="3 10"/>
<sequence>MGRAEKVVLAYSGGVDTSVCIPYLKAEWGIKEVITLAADLGQGEELGPVKEKALKSGALVSLVEDARAEFVTDYAFPAIQANALYEDCYPLSTALARPLIAKLLVEAAAKYGADAVAHGCTAKGNDQVRFDLAIAALNPNLTVLAPAREWGMSREETIAYGERFGIPAPVKKSSPYSIDRNLLGRSIEAGPLEDPMTEPLEEIYAMTRAIADTPNEPDYVEIGFERGVPTTLDGQALDPIALIERLNVRAGTHGIGRIDTIENRVVGIKSREIYETPALLVLIYAHRDLERLTLTADVTRYKRGIEQTFGEMIYEGLWFSPLRQALHAFIQQTQARVTGIVRVKLFKGSIAIVGRRSENSLYAPDLATYGADDQFDHAAAEGFIYIWGLPTRVWSQKSRG</sequence>
<comment type="subunit">
    <text evidence="2 10">Homotetramer.</text>
</comment>
<dbReference type="SUPFAM" id="SSF69864">
    <property type="entry name" value="Argininosuccinate synthetase, C-terminal domain"/>
    <property type="match status" value="1"/>
</dbReference>
<comment type="subcellular location">
    <subcellularLocation>
        <location evidence="10">Cytoplasm</location>
    </subcellularLocation>
</comment>
<evidence type="ECO:0000256" key="2">
    <source>
        <dbReference type="ARBA" id="ARBA00011881"/>
    </source>
</evidence>